<dbReference type="Gene3D" id="1.25.40.10">
    <property type="entry name" value="Tetratricopeptide repeat domain"/>
    <property type="match status" value="1"/>
</dbReference>
<comment type="caution">
    <text evidence="3">The sequence shown here is derived from an EMBL/GenBank/DDBJ whole genome shotgun (WGS) entry which is preliminary data.</text>
</comment>
<dbReference type="InterPro" id="IPR019734">
    <property type="entry name" value="TPR_rpt"/>
</dbReference>
<dbReference type="Proteomes" id="UP000245647">
    <property type="component" value="Unassembled WGS sequence"/>
</dbReference>
<dbReference type="EMBL" id="QEAS01000014">
    <property type="protein sequence ID" value="PWG79512.1"/>
    <property type="molecule type" value="Genomic_DNA"/>
</dbReference>
<dbReference type="Pfam" id="PF13432">
    <property type="entry name" value="TPR_16"/>
    <property type="match status" value="1"/>
</dbReference>
<feature type="non-terminal residue" evidence="3">
    <location>
        <position position="224"/>
    </location>
</feature>
<accession>A0A2U2PDX0</accession>
<name>A0A2U2PDX0_9SPHI</name>
<feature type="transmembrane region" description="Helical" evidence="2">
    <location>
        <begin position="28"/>
        <end position="46"/>
    </location>
</feature>
<protein>
    <submittedName>
        <fullName evidence="3">Uncharacterized protein</fullName>
    </submittedName>
</protein>
<dbReference type="RefSeq" id="WP_109417054.1">
    <property type="nucleotide sequence ID" value="NZ_QEAS01000014.1"/>
</dbReference>
<feature type="repeat" description="TPR" evidence="1">
    <location>
        <begin position="138"/>
        <end position="171"/>
    </location>
</feature>
<evidence type="ECO:0000313" key="3">
    <source>
        <dbReference type="EMBL" id="PWG79512.1"/>
    </source>
</evidence>
<keyword evidence="2" id="KW-1133">Transmembrane helix</keyword>
<dbReference type="SMART" id="SM00028">
    <property type="entry name" value="TPR"/>
    <property type="match status" value="2"/>
</dbReference>
<dbReference type="PROSITE" id="PS50005">
    <property type="entry name" value="TPR"/>
    <property type="match status" value="2"/>
</dbReference>
<dbReference type="SUPFAM" id="SSF48452">
    <property type="entry name" value="TPR-like"/>
    <property type="match status" value="1"/>
</dbReference>
<evidence type="ECO:0000256" key="1">
    <source>
        <dbReference type="PROSITE-ProRule" id="PRU00339"/>
    </source>
</evidence>
<feature type="repeat" description="TPR" evidence="1">
    <location>
        <begin position="175"/>
        <end position="208"/>
    </location>
</feature>
<keyword evidence="4" id="KW-1185">Reference proteome</keyword>
<evidence type="ECO:0000256" key="2">
    <source>
        <dbReference type="SAM" id="Phobius"/>
    </source>
</evidence>
<keyword evidence="2" id="KW-0812">Transmembrane</keyword>
<organism evidence="3 4">
    <name type="scientific">Pararcticibacter amylolyticus</name>
    <dbReference type="NCBI Taxonomy" id="2173175"/>
    <lineage>
        <taxon>Bacteria</taxon>
        <taxon>Pseudomonadati</taxon>
        <taxon>Bacteroidota</taxon>
        <taxon>Sphingobacteriia</taxon>
        <taxon>Sphingobacteriales</taxon>
        <taxon>Sphingobacteriaceae</taxon>
        <taxon>Pararcticibacter</taxon>
    </lineage>
</organism>
<dbReference type="OrthoDB" id="9808622at2"/>
<keyword evidence="2" id="KW-0472">Membrane</keyword>
<gene>
    <name evidence="3" type="ORF">DDR33_16835</name>
</gene>
<dbReference type="AlphaFoldDB" id="A0A2U2PDX0"/>
<sequence>MANNQKDTISHSGKPANTGSFVLENKKSLAFIGGAIVALILLYIGYQKFYLAPRAEKAANEMFKAEEYAAVDSLSDRAINGDGSYPGFEKIAEEYSSTKSANIANAYLGGLYLKKGQYQKAIDALGNYSSTGSPVVDPLVLGMLGDAYSELKDYDQAVTYYKKASDKSDNPFTAPLFLKKLGLVYEEQKDFKSAADAYNKIKENYPNSYEASVIDTYLARAEAK</sequence>
<reference evidence="3 4" key="1">
    <citation type="submission" date="2018-04" db="EMBL/GenBank/DDBJ databases">
        <title>Pedobacter chongqingensis sp. nov., isolated from a rottenly hemp rope.</title>
        <authorList>
            <person name="Cai Y."/>
        </authorList>
    </citation>
    <scope>NUCLEOTIDE SEQUENCE [LARGE SCALE GENOMIC DNA]</scope>
    <source>
        <strain evidence="3 4">FJ4-8</strain>
    </source>
</reference>
<evidence type="ECO:0000313" key="4">
    <source>
        <dbReference type="Proteomes" id="UP000245647"/>
    </source>
</evidence>
<dbReference type="InterPro" id="IPR011990">
    <property type="entry name" value="TPR-like_helical_dom_sf"/>
</dbReference>
<keyword evidence="1" id="KW-0802">TPR repeat</keyword>
<proteinExistence type="predicted"/>